<name>S3KET4_TREMA</name>
<evidence type="ECO:0000256" key="5">
    <source>
        <dbReference type="ARBA" id="ARBA00023315"/>
    </source>
</evidence>
<keyword evidence="8" id="KW-1185">Reference proteome</keyword>
<keyword evidence="3" id="KW-0133">Cell shape</keyword>
<evidence type="ECO:0000313" key="8">
    <source>
        <dbReference type="Proteomes" id="UP000014541"/>
    </source>
</evidence>
<dbReference type="PROSITE" id="PS51191">
    <property type="entry name" value="FEMABX"/>
    <property type="match status" value="1"/>
</dbReference>
<evidence type="ECO:0000256" key="1">
    <source>
        <dbReference type="ARBA" id="ARBA00009943"/>
    </source>
</evidence>
<organism evidence="7 8">
    <name type="scientific">Treponema maltophilum ATCC 51939</name>
    <dbReference type="NCBI Taxonomy" id="1125699"/>
    <lineage>
        <taxon>Bacteria</taxon>
        <taxon>Pseudomonadati</taxon>
        <taxon>Spirochaetota</taxon>
        <taxon>Spirochaetia</taxon>
        <taxon>Spirochaetales</taxon>
        <taxon>Treponemataceae</taxon>
        <taxon>Treponema</taxon>
    </lineage>
</organism>
<accession>S3KET4</accession>
<keyword evidence="6" id="KW-0961">Cell wall biogenesis/degradation</keyword>
<dbReference type="eggNOG" id="COG2348">
    <property type="taxonomic scope" value="Bacteria"/>
</dbReference>
<dbReference type="GO" id="GO:0008360">
    <property type="term" value="P:regulation of cell shape"/>
    <property type="evidence" value="ECO:0007669"/>
    <property type="project" value="UniProtKB-KW"/>
</dbReference>
<dbReference type="SUPFAM" id="SSF55729">
    <property type="entry name" value="Acyl-CoA N-acyltransferases (Nat)"/>
    <property type="match status" value="2"/>
</dbReference>
<sequence>MLSVQARLLTNDKLSAACGTAPVDAAYDAGALYADGRYGQSFLQSAFWADFKALHGWKPLRFELTVCSDAPSVRAALAAAADKTQSASFELSVLLRSFKRFFSIAYIPLGPGASLLELPQDELQSFWIRTAEAVKPFLPKNTLCLRFDPPLDFHSLDERDAFVRLISKPLVKSLADIQPPDTTVLDLTLSEDELSANMKPKWRYNIRLAEKKGVSVKACGEDGIDIFYALYEQTAKRDGIALHAKDYYRSLLRLAKSEGARSACTCTLYIAEHEGEALAAVIVLFWGKEAVYLYGASSNNKRNFMSAYLLQWTAIRDAKKALCTSYDFYGMPPTDDENHPMHGLYRFKTGFGGKIIHRPGSIDFPLSKLYAPFSFAEKLRLFYYKKIKKLFRR</sequence>
<evidence type="ECO:0000256" key="3">
    <source>
        <dbReference type="ARBA" id="ARBA00022960"/>
    </source>
</evidence>
<dbReference type="InterPro" id="IPR050644">
    <property type="entry name" value="PG_Glycine_Bridge_Synth"/>
</dbReference>
<gene>
    <name evidence="7" type="ORF">HMPREF9194_01041</name>
</gene>
<dbReference type="PANTHER" id="PTHR36174">
    <property type="entry name" value="LIPID II:GLYCINE GLYCYLTRANSFERASE"/>
    <property type="match status" value="1"/>
</dbReference>
<dbReference type="Gene3D" id="3.40.630.30">
    <property type="match status" value="1"/>
</dbReference>
<dbReference type="GO" id="GO:0009252">
    <property type="term" value="P:peptidoglycan biosynthetic process"/>
    <property type="evidence" value="ECO:0007669"/>
    <property type="project" value="UniProtKB-KW"/>
</dbReference>
<dbReference type="GO" id="GO:0071555">
    <property type="term" value="P:cell wall organization"/>
    <property type="evidence" value="ECO:0007669"/>
    <property type="project" value="UniProtKB-KW"/>
</dbReference>
<reference evidence="7 8" key="1">
    <citation type="submission" date="2013-04" db="EMBL/GenBank/DDBJ databases">
        <title>The Genome Sequence of Treponema maltophilum ATCC 51939.</title>
        <authorList>
            <consortium name="The Broad Institute Genomics Platform"/>
            <person name="Earl A."/>
            <person name="Ward D."/>
            <person name="Feldgarden M."/>
            <person name="Gevers D."/>
            <person name="Leonetti C."/>
            <person name="Blanton J.M."/>
            <person name="Dewhirst F.E."/>
            <person name="Izard J."/>
            <person name="Walker B."/>
            <person name="Young S."/>
            <person name="Zeng Q."/>
            <person name="Gargeya S."/>
            <person name="Fitzgerald M."/>
            <person name="Haas B."/>
            <person name="Abouelleil A."/>
            <person name="Allen A.W."/>
            <person name="Alvarado L."/>
            <person name="Arachchi H.M."/>
            <person name="Berlin A.M."/>
            <person name="Chapman S.B."/>
            <person name="Gainer-Dewar J."/>
            <person name="Goldberg J."/>
            <person name="Griggs A."/>
            <person name="Gujja S."/>
            <person name="Hansen M."/>
            <person name="Howarth C."/>
            <person name="Imamovic A."/>
            <person name="Ireland A."/>
            <person name="Larimer J."/>
            <person name="McCowan C."/>
            <person name="Murphy C."/>
            <person name="Pearson M."/>
            <person name="Poon T.W."/>
            <person name="Priest M."/>
            <person name="Roberts A."/>
            <person name="Saif S."/>
            <person name="Shea T."/>
            <person name="Sisk P."/>
            <person name="Sykes S."/>
            <person name="Wortman J."/>
            <person name="Nusbaum C."/>
            <person name="Birren B."/>
        </authorList>
    </citation>
    <scope>NUCLEOTIDE SEQUENCE [LARGE SCALE GENOMIC DNA]</scope>
    <source>
        <strain evidence="7 8">ATCC 51939</strain>
    </source>
</reference>
<dbReference type="AlphaFoldDB" id="S3KET4"/>
<dbReference type="InterPro" id="IPR003447">
    <property type="entry name" value="FEMABX"/>
</dbReference>
<dbReference type="Pfam" id="PF02388">
    <property type="entry name" value="FemAB"/>
    <property type="match status" value="2"/>
</dbReference>
<evidence type="ECO:0008006" key="9">
    <source>
        <dbReference type="Google" id="ProtNLM"/>
    </source>
</evidence>
<dbReference type="InterPro" id="IPR016181">
    <property type="entry name" value="Acyl_CoA_acyltransferase"/>
</dbReference>
<dbReference type="GO" id="GO:0016755">
    <property type="term" value="F:aminoacyltransferase activity"/>
    <property type="evidence" value="ECO:0007669"/>
    <property type="project" value="InterPro"/>
</dbReference>
<dbReference type="HOGENOM" id="CLU_048411_0_0_12"/>
<protein>
    <recommendedName>
        <fullName evidence="9">BioF2-like acetyltransferase domain-containing protein</fullName>
    </recommendedName>
</protein>
<keyword evidence="2" id="KW-0808">Transferase</keyword>
<evidence type="ECO:0000256" key="4">
    <source>
        <dbReference type="ARBA" id="ARBA00022984"/>
    </source>
</evidence>
<evidence type="ECO:0000256" key="6">
    <source>
        <dbReference type="ARBA" id="ARBA00023316"/>
    </source>
</evidence>
<dbReference type="STRING" id="1125699.HMPREF9194_01041"/>
<comment type="similarity">
    <text evidence="1">Belongs to the FemABX family.</text>
</comment>
<evidence type="ECO:0000313" key="7">
    <source>
        <dbReference type="EMBL" id="EPF30722.1"/>
    </source>
</evidence>
<keyword evidence="5" id="KW-0012">Acyltransferase</keyword>
<dbReference type="EMBL" id="ATFF01000006">
    <property type="protein sequence ID" value="EPF30722.1"/>
    <property type="molecule type" value="Genomic_DNA"/>
</dbReference>
<proteinExistence type="inferred from homology"/>
<dbReference type="PATRIC" id="fig|1125699.3.peg.1065"/>
<dbReference type="PANTHER" id="PTHR36174:SF1">
    <property type="entry name" value="LIPID II:GLYCINE GLYCYLTRANSFERASE"/>
    <property type="match status" value="1"/>
</dbReference>
<comment type="caution">
    <text evidence="7">The sequence shown here is derived from an EMBL/GenBank/DDBJ whole genome shotgun (WGS) entry which is preliminary data.</text>
</comment>
<dbReference type="Proteomes" id="UP000014541">
    <property type="component" value="Unassembled WGS sequence"/>
</dbReference>
<keyword evidence="4" id="KW-0573">Peptidoglycan synthesis</keyword>
<evidence type="ECO:0000256" key="2">
    <source>
        <dbReference type="ARBA" id="ARBA00022679"/>
    </source>
</evidence>
<dbReference type="RefSeq" id="WP_016525333.1">
    <property type="nucleotide sequence ID" value="NZ_KE332518.1"/>
</dbReference>